<evidence type="ECO:0000313" key="2">
    <source>
        <dbReference type="Ensembl" id="ENSFCTP00005018315.1"/>
    </source>
</evidence>
<evidence type="ECO:0008006" key="4">
    <source>
        <dbReference type="Google" id="ProtNLM"/>
    </source>
</evidence>
<evidence type="ECO:0000256" key="1">
    <source>
        <dbReference type="SAM" id="MobiDB-lite"/>
    </source>
</evidence>
<dbReference type="InterPro" id="IPR040383">
    <property type="entry name" value="HAKAI/CBLL2"/>
</dbReference>
<reference evidence="2 3" key="1">
    <citation type="submission" date="2021-02" db="EMBL/GenBank/DDBJ databases">
        <title>Safari Cat Assemblies.</title>
        <authorList>
            <person name="Bredemeyer K.R."/>
            <person name="Murphy W.J."/>
        </authorList>
    </citation>
    <scope>NUCLEOTIDE SEQUENCE [LARGE SCALE GENOMIC DNA]</scope>
</reference>
<reference evidence="2" key="3">
    <citation type="submission" date="2025-09" db="UniProtKB">
        <authorList>
            <consortium name="Ensembl"/>
        </authorList>
    </citation>
    <scope>IDENTIFICATION</scope>
    <source>
        <strain evidence="2">breed Abyssinian</strain>
    </source>
</reference>
<dbReference type="GeneTree" id="ENSGT00510000047522"/>
<gene>
    <name evidence="2" type="primary">CBLL1</name>
</gene>
<proteinExistence type="predicted"/>
<accession>A0ABI7X714</accession>
<evidence type="ECO:0000313" key="3">
    <source>
        <dbReference type="Proteomes" id="UP000823872"/>
    </source>
</evidence>
<dbReference type="InterPro" id="IPR013083">
    <property type="entry name" value="Znf_RING/FYVE/PHD"/>
</dbReference>
<dbReference type="Proteomes" id="UP000823872">
    <property type="component" value="Chromosome A2"/>
</dbReference>
<sequence length="151" mass="17498">MDHTDNELQGTNSSGSLGGLDVRRRIPIKLISKQGNKAKTAPRTPRTINRMPAKAPPGDEEGFDYNEEERYDCKGGELFGNQRRFPGHLFWDFQINILGEKDDTPVHFCDKCGLPIKIYGRMTEHERERGRERRRHRIRSRLQVPSCQHRA</sequence>
<name>A0ABI7X714_FELCA</name>
<dbReference type="Gene3D" id="3.30.40.10">
    <property type="entry name" value="Zinc/RING finger domain, C3HC4 (zinc finger)"/>
    <property type="match status" value="1"/>
</dbReference>
<feature type="region of interest" description="Disordered" evidence="1">
    <location>
        <begin position="1"/>
        <end position="65"/>
    </location>
</feature>
<organism evidence="2 3">
    <name type="scientific">Felis catus</name>
    <name type="common">Cat</name>
    <name type="synonym">Felis silvestris catus</name>
    <dbReference type="NCBI Taxonomy" id="9685"/>
    <lineage>
        <taxon>Eukaryota</taxon>
        <taxon>Metazoa</taxon>
        <taxon>Chordata</taxon>
        <taxon>Craniata</taxon>
        <taxon>Vertebrata</taxon>
        <taxon>Euteleostomi</taxon>
        <taxon>Mammalia</taxon>
        <taxon>Eutheria</taxon>
        <taxon>Laurasiatheria</taxon>
        <taxon>Carnivora</taxon>
        <taxon>Feliformia</taxon>
        <taxon>Felidae</taxon>
        <taxon>Felinae</taxon>
        <taxon>Felis</taxon>
    </lineage>
</organism>
<dbReference type="Ensembl" id="ENSFCTT00005028130.1">
    <property type="protein sequence ID" value="ENSFCTP00005018315.1"/>
    <property type="gene ID" value="ENSFCTG00005010073.1"/>
</dbReference>
<dbReference type="PANTHER" id="PTHR13480:SF0">
    <property type="entry name" value="E3 UBIQUITIN-PROTEIN LIGASE HAKAI"/>
    <property type="match status" value="1"/>
</dbReference>
<protein>
    <recommendedName>
        <fullName evidence="4">Cbl proto-oncogene like 1</fullName>
    </recommendedName>
</protein>
<keyword evidence="3" id="KW-1185">Reference proteome</keyword>
<reference evidence="2" key="2">
    <citation type="submission" date="2025-08" db="UniProtKB">
        <authorList>
            <consortium name="Ensembl"/>
        </authorList>
    </citation>
    <scope>IDENTIFICATION</scope>
    <source>
        <strain evidence="2">breed Abyssinian</strain>
    </source>
</reference>
<dbReference type="PANTHER" id="PTHR13480">
    <property type="entry name" value="E3 UBIQUITIN-PROTEIN LIGASE HAKAI-RELATED"/>
    <property type="match status" value="1"/>
</dbReference>